<reference evidence="1 2" key="1">
    <citation type="submission" date="2017-09" db="EMBL/GenBank/DDBJ databases">
        <title>Phase variable restriction modification systems are present in the genome sequences of periodontal pathogens Prevotella intermedia, Tannerella forsythia and Porphyromonas gingivalis.</title>
        <authorList>
            <person name="Haigh R.D."/>
            <person name="Crawford L."/>
            <person name="Ralph J."/>
            <person name="Wanford J."/>
            <person name="Vartoukian S.R."/>
            <person name="Hijazib K."/>
            <person name="Wade W."/>
            <person name="Oggioni M.R."/>
        </authorList>
    </citation>
    <scope>NUCLEOTIDE SEQUENCE [LARGE SCALE GENOMIC DNA]</scope>
    <source>
        <strain evidence="1 2">WW11663</strain>
    </source>
</reference>
<accession>A0A2A6E9I8</accession>
<organism evidence="1 2">
    <name type="scientific">Tannerella forsythia</name>
    <name type="common">Bacteroides forsythus</name>
    <dbReference type="NCBI Taxonomy" id="28112"/>
    <lineage>
        <taxon>Bacteria</taxon>
        <taxon>Pseudomonadati</taxon>
        <taxon>Bacteroidota</taxon>
        <taxon>Bacteroidia</taxon>
        <taxon>Bacteroidales</taxon>
        <taxon>Tannerellaceae</taxon>
        <taxon>Tannerella</taxon>
    </lineage>
</organism>
<evidence type="ECO:0000313" key="2">
    <source>
        <dbReference type="Proteomes" id="UP000219259"/>
    </source>
</evidence>
<name>A0A2A6E9I8_TANFO</name>
<protein>
    <submittedName>
        <fullName evidence="1">Uncharacterized protein</fullName>
    </submittedName>
</protein>
<sequence>MEVIRLKAKPRNRVVMVLEPSEAETVANLLDYAYHKDGSAETKAFVKRFISCVGEIVVARKRGEI</sequence>
<evidence type="ECO:0000313" key="1">
    <source>
        <dbReference type="EMBL" id="PDP44691.1"/>
    </source>
</evidence>
<comment type="caution">
    <text evidence="1">The sequence shown here is derived from an EMBL/GenBank/DDBJ whole genome shotgun (WGS) entry which is preliminary data.</text>
</comment>
<dbReference type="EMBL" id="NSLJ01000004">
    <property type="protein sequence ID" value="PDP44691.1"/>
    <property type="molecule type" value="Genomic_DNA"/>
</dbReference>
<dbReference type="RefSeq" id="WP_097530847.1">
    <property type="nucleotide sequence ID" value="NZ_NSLJ01000004.1"/>
</dbReference>
<dbReference type="Proteomes" id="UP000219259">
    <property type="component" value="Unassembled WGS sequence"/>
</dbReference>
<proteinExistence type="predicted"/>
<gene>
    <name evidence="1" type="ORF">CLI86_02095</name>
</gene>
<dbReference type="AlphaFoldDB" id="A0A2A6E9I8"/>